<evidence type="ECO:0000313" key="4">
    <source>
        <dbReference type="Proteomes" id="UP001211065"/>
    </source>
</evidence>
<feature type="compositionally biased region" description="Low complexity" evidence="2">
    <location>
        <begin position="411"/>
        <end position="425"/>
    </location>
</feature>
<organism evidence="3 4">
    <name type="scientific">Clydaea vesicula</name>
    <dbReference type="NCBI Taxonomy" id="447962"/>
    <lineage>
        <taxon>Eukaryota</taxon>
        <taxon>Fungi</taxon>
        <taxon>Fungi incertae sedis</taxon>
        <taxon>Chytridiomycota</taxon>
        <taxon>Chytridiomycota incertae sedis</taxon>
        <taxon>Chytridiomycetes</taxon>
        <taxon>Lobulomycetales</taxon>
        <taxon>Lobulomycetaceae</taxon>
        <taxon>Clydaea</taxon>
    </lineage>
</organism>
<dbReference type="InterPro" id="IPR019152">
    <property type="entry name" value="DUF2046"/>
</dbReference>
<feature type="coiled-coil region" evidence="1">
    <location>
        <begin position="265"/>
        <end position="299"/>
    </location>
</feature>
<dbReference type="Proteomes" id="UP001211065">
    <property type="component" value="Unassembled WGS sequence"/>
</dbReference>
<proteinExistence type="predicted"/>
<dbReference type="AlphaFoldDB" id="A0AAD5U6T5"/>
<gene>
    <name evidence="3" type="ORF">HK099_001523</name>
</gene>
<dbReference type="PANTHER" id="PTHR15276:SF0">
    <property type="entry name" value="COILED-COIL DOMAIN-CONTAINING PROTEIN 6"/>
    <property type="match status" value="1"/>
</dbReference>
<name>A0AAD5U6T5_9FUNG</name>
<feature type="compositionally biased region" description="Polar residues" evidence="2">
    <location>
        <begin position="393"/>
        <end position="406"/>
    </location>
</feature>
<feature type="region of interest" description="Disordered" evidence="2">
    <location>
        <begin position="344"/>
        <end position="378"/>
    </location>
</feature>
<feature type="coiled-coil region" evidence="1">
    <location>
        <begin position="159"/>
        <end position="204"/>
    </location>
</feature>
<evidence type="ECO:0000256" key="1">
    <source>
        <dbReference type="SAM" id="Coils"/>
    </source>
</evidence>
<feature type="compositionally biased region" description="Polar residues" evidence="2">
    <location>
        <begin position="344"/>
        <end position="360"/>
    </location>
</feature>
<dbReference type="EMBL" id="JADGJW010000143">
    <property type="protein sequence ID" value="KAJ3223122.1"/>
    <property type="molecule type" value="Genomic_DNA"/>
</dbReference>
<protein>
    <submittedName>
        <fullName evidence="3">Uncharacterized protein</fullName>
    </submittedName>
</protein>
<accession>A0AAD5U6T5</accession>
<comment type="caution">
    <text evidence="3">The sequence shown here is derived from an EMBL/GenBank/DDBJ whole genome shotgun (WGS) entry which is preliminary data.</text>
</comment>
<feature type="region of interest" description="Disordered" evidence="2">
    <location>
        <begin position="393"/>
        <end position="425"/>
    </location>
</feature>
<evidence type="ECO:0000313" key="3">
    <source>
        <dbReference type="EMBL" id="KAJ3223122.1"/>
    </source>
</evidence>
<keyword evidence="1" id="KW-0175">Coiled coil</keyword>
<feature type="coiled-coil region" evidence="1">
    <location>
        <begin position="14"/>
        <end position="41"/>
    </location>
</feature>
<evidence type="ECO:0000256" key="2">
    <source>
        <dbReference type="SAM" id="MobiDB-lite"/>
    </source>
</evidence>
<sequence length="425" mass="49196">MVVSTDSHNNTDIIDQLTKQNKELLERLESVELKLKENLELELHQSKVESNDLILSLSKFEQEKKLRQENFTQALNSLRTDDNKILDTPYRKARLLLGQDEVINLQGEELKDMISGLIDKIDEQDDLITRSENTKLKENNCNIQRFVEQEEEFISNKLLKRISLLKKEKSDLLMKLEQEEEMITNNLQKKLQKLQKEKIDMELSLEMEQEFIVNRLQKQLKSLMDQNSSGISTPLKISIQQQSHPLHSPSSSYNDLLPSVTPSILEILRSEVATYKGKLESVEKENEETLIELKIFLEKIKIDFEKHLKSLNMPVINFEKEFEVENFYNQLQKRNDELKKLLHSANNSSNPSTNVHNIVSSPKAVSERRPSTSPVNREVLPFDDIRSLSRSSRTSFIESNTMNNRGATMGRPRSSSRSSSRNSLN</sequence>
<reference evidence="3" key="1">
    <citation type="submission" date="2020-05" db="EMBL/GenBank/DDBJ databases">
        <title>Phylogenomic resolution of chytrid fungi.</title>
        <authorList>
            <person name="Stajich J.E."/>
            <person name="Amses K."/>
            <person name="Simmons R."/>
            <person name="Seto K."/>
            <person name="Myers J."/>
            <person name="Bonds A."/>
            <person name="Quandt C.A."/>
            <person name="Barry K."/>
            <person name="Liu P."/>
            <person name="Grigoriev I."/>
            <person name="Longcore J.E."/>
            <person name="James T.Y."/>
        </authorList>
    </citation>
    <scope>NUCLEOTIDE SEQUENCE</scope>
    <source>
        <strain evidence="3">JEL0476</strain>
    </source>
</reference>
<dbReference type="PANTHER" id="PTHR15276">
    <property type="entry name" value="H4 D10S170 PROTEIN-RELATED"/>
    <property type="match status" value="1"/>
</dbReference>
<keyword evidence="4" id="KW-1185">Reference proteome</keyword>
<dbReference type="Pfam" id="PF09755">
    <property type="entry name" value="DUF2046"/>
    <property type="match status" value="1"/>
</dbReference>